<evidence type="ECO:0000313" key="8">
    <source>
        <dbReference type="EMBL" id="GEM39965.1"/>
    </source>
</evidence>
<evidence type="ECO:0000256" key="5">
    <source>
        <dbReference type="SAM" id="MobiDB-lite"/>
    </source>
</evidence>
<keyword evidence="2 6" id="KW-0812">Transmembrane</keyword>
<dbReference type="Pfam" id="PF01699">
    <property type="entry name" value="Na_Ca_ex"/>
    <property type="match status" value="2"/>
</dbReference>
<dbReference type="Proteomes" id="UP000321424">
    <property type="component" value="Unassembled WGS sequence"/>
</dbReference>
<sequence>MPSLSSPLLLVIFLACAATIWIAGIKLSDTTDVLSQRLNLGQAMGGAILLAIATNLPELAITASAALAHQLDVAVGNILGGIALQTVVLAALDAAGVRPRAPLTYLAASLTLLLEGALVVGLLLVVVMATQLPDTLIAWRMTPGAVLIAVLWIIGLILVRHAGHGLPWHEDGNAPDSQQAPSGHSTVTKESHATRGGLSTARVTLVFAVAAVVTLVAGVLVERSGEELFSRWGMSGVLFGATVLAAATALPELSTGLTSTRMGDYKLAVSDIFGGNAFLPVLFLLATLLSGSAVLPAAQHTDIYLTALGGVLTLIYMTGLVFRPKRQWLRMGPDSLAALLIYSIGILGLVFITG</sequence>
<feature type="transmembrane region" description="Helical" evidence="6">
    <location>
        <begin position="74"/>
        <end position="92"/>
    </location>
</feature>
<feature type="transmembrane region" description="Helical" evidence="6">
    <location>
        <begin position="303"/>
        <end position="322"/>
    </location>
</feature>
<feature type="transmembrane region" description="Helical" evidence="6">
    <location>
        <begin position="203"/>
        <end position="220"/>
    </location>
</feature>
<proteinExistence type="predicted"/>
<feature type="transmembrane region" description="Helical" evidence="6">
    <location>
        <begin position="232"/>
        <end position="251"/>
    </location>
</feature>
<evidence type="ECO:0000256" key="6">
    <source>
        <dbReference type="SAM" id="Phobius"/>
    </source>
</evidence>
<feature type="transmembrane region" description="Helical" evidence="6">
    <location>
        <begin position="141"/>
        <end position="159"/>
    </location>
</feature>
<feature type="region of interest" description="Disordered" evidence="5">
    <location>
        <begin position="169"/>
        <end position="194"/>
    </location>
</feature>
<feature type="domain" description="Sodium/calcium exchanger membrane region" evidence="7">
    <location>
        <begin position="204"/>
        <end position="344"/>
    </location>
</feature>
<name>A0A511MH49_9NOCA</name>
<feature type="domain" description="Sodium/calcium exchanger membrane region" evidence="7">
    <location>
        <begin position="9"/>
        <end position="156"/>
    </location>
</feature>
<accession>A0A511MH49</accession>
<dbReference type="OrthoDB" id="153124at2"/>
<organism evidence="8 9">
    <name type="scientific">Nocardia ninae NBRC 108245</name>
    <dbReference type="NCBI Taxonomy" id="1210091"/>
    <lineage>
        <taxon>Bacteria</taxon>
        <taxon>Bacillati</taxon>
        <taxon>Actinomycetota</taxon>
        <taxon>Actinomycetes</taxon>
        <taxon>Mycobacteriales</taxon>
        <taxon>Nocardiaceae</taxon>
        <taxon>Nocardia</taxon>
    </lineage>
</organism>
<evidence type="ECO:0000256" key="1">
    <source>
        <dbReference type="ARBA" id="ARBA00004141"/>
    </source>
</evidence>
<reference evidence="8 9" key="1">
    <citation type="submission" date="2019-07" db="EMBL/GenBank/DDBJ databases">
        <title>Whole genome shotgun sequence of Nocardia ninae NBRC 108245.</title>
        <authorList>
            <person name="Hosoyama A."/>
            <person name="Uohara A."/>
            <person name="Ohji S."/>
            <person name="Ichikawa N."/>
        </authorList>
    </citation>
    <scope>NUCLEOTIDE SEQUENCE [LARGE SCALE GENOMIC DNA]</scope>
    <source>
        <strain evidence="8 9">NBRC 108245</strain>
    </source>
</reference>
<dbReference type="GO" id="GO:0055085">
    <property type="term" value="P:transmembrane transport"/>
    <property type="evidence" value="ECO:0007669"/>
    <property type="project" value="InterPro"/>
</dbReference>
<keyword evidence="3 6" id="KW-1133">Transmembrane helix</keyword>
<feature type="transmembrane region" description="Helical" evidence="6">
    <location>
        <begin position="104"/>
        <end position="129"/>
    </location>
</feature>
<dbReference type="Gene3D" id="1.20.1420.30">
    <property type="entry name" value="NCX, central ion-binding region"/>
    <property type="match status" value="1"/>
</dbReference>
<evidence type="ECO:0000256" key="3">
    <source>
        <dbReference type="ARBA" id="ARBA00022989"/>
    </source>
</evidence>
<dbReference type="InterPro" id="IPR004837">
    <property type="entry name" value="NaCa_Exmemb"/>
</dbReference>
<keyword evidence="4 6" id="KW-0472">Membrane</keyword>
<feature type="compositionally biased region" description="Polar residues" evidence="5">
    <location>
        <begin position="175"/>
        <end position="186"/>
    </location>
</feature>
<keyword evidence="9" id="KW-1185">Reference proteome</keyword>
<gene>
    <name evidence="8" type="ORF">NN4_44840</name>
</gene>
<protein>
    <submittedName>
        <fullName evidence="8">Sodium/calcium exchanger membrane protein</fullName>
    </submittedName>
</protein>
<comment type="caution">
    <text evidence="8">The sequence shown here is derived from an EMBL/GenBank/DDBJ whole genome shotgun (WGS) entry which is preliminary data.</text>
</comment>
<feature type="transmembrane region" description="Helical" evidence="6">
    <location>
        <begin position="6"/>
        <end position="25"/>
    </location>
</feature>
<dbReference type="EMBL" id="BJXA01000030">
    <property type="protein sequence ID" value="GEM39965.1"/>
    <property type="molecule type" value="Genomic_DNA"/>
</dbReference>
<evidence type="ECO:0000256" key="4">
    <source>
        <dbReference type="ARBA" id="ARBA00023136"/>
    </source>
</evidence>
<dbReference type="InterPro" id="IPR044880">
    <property type="entry name" value="NCX_ion-bd_dom_sf"/>
</dbReference>
<dbReference type="AlphaFoldDB" id="A0A511MH49"/>
<dbReference type="GO" id="GO:0016020">
    <property type="term" value="C:membrane"/>
    <property type="evidence" value="ECO:0007669"/>
    <property type="project" value="UniProtKB-SubCell"/>
</dbReference>
<feature type="transmembrane region" description="Helical" evidence="6">
    <location>
        <begin position="46"/>
        <end position="68"/>
    </location>
</feature>
<evidence type="ECO:0000256" key="2">
    <source>
        <dbReference type="ARBA" id="ARBA00022692"/>
    </source>
</evidence>
<evidence type="ECO:0000313" key="9">
    <source>
        <dbReference type="Proteomes" id="UP000321424"/>
    </source>
</evidence>
<feature type="transmembrane region" description="Helical" evidence="6">
    <location>
        <begin position="334"/>
        <end position="352"/>
    </location>
</feature>
<comment type="subcellular location">
    <subcellularLocation>
        <location evidence="1">Membrane</location>
        <topology evidence="1">Multi-pass membrane protein</topology>
    </subcellularLocation>
</comment>
<evidence type="ECO:0000259" key="7">
    <source>
        <dbReference type="Pfam" id="PF01699"/>
    </source>
</evidence>
<dbReference type="RefSeq" id="WP_147134550.1">
    <property type="nucleotide sequence ID" value="NZ_BJXA01000030.1"/>
</dbReference>
<feature type="transmembrane region" description="Helical" evidence="6">
    <location>
        <begin position="272"/>
        <end position="297"/>
    </location>
</feature>